<protein>
    <submittedName>
        <fullName evidence="5 6">Aldehyde dehydrogenase family 3 member H1-like isoform X1</fullName>
    </submittedName>
</protein>
<dbReference type="RefSeq" id="XP_027186783.1">
    <property type="nucleotide sequence ID" value="XM_027330982.1"/>
</dbReference>
<dbReference type="InterPro" id="IPR016162">
    <property type="entry name" value="Ald_DH_N"/>
</dbReference>
<dbReference type="RefSeq" id="XP_027186784.1">
    <property type="nucleotide sequence ID" value="XM_027330983.1"/>
</dbReference>
<dbReference type="OrthoDB" id="1736566at2759"/>
<dbReference type="Pfam" id="PF00171">
    <property type="entry name" value="Aldedh"/>
    <property type="match status" value="1"/>
</dbReference>
<proteinExistence type="inferred from homology"/>
<dbReference type="GO" id="GO:0005737">
    <property type="term" value="C:cytoplasm"/>
    <property type="evidence" value="ECO:0007669"/>
    <property type="project" value="TreeGrafter"/>
</dbReference>
<dbReference type="PANTHER" id="PTHR43570">
    <property type="entry name" value="ALDEHYDE DEHYDROGENASE"/>
    <property type="match status" value="1"/>
</dbReference>
<dbReference type="RefSeq" id="XP_027186785.1">
    <property type="nucleotide sequence ID" value="XM_027330984.1"/>
</dbReference>
<dbReference type="GeneID" id="101497514"/>
<evidence type="ECO:0000259" key="3">
    <source>
        <dbReference type="Pfam" id="PF00171"/>
    </source>
</evidence>
<keyword evidence="4" id="KW-1185">Reference proteome</keyword>
<dbReference type="Gene3D" id="3.40.605.10">
    <property type="entry name" value="Aldehyde Dehydrogenase, Chain A, domain 1"/>
    <property type="match status" value="1"/>
</dbReference>
<dbReference type="AlphaFoldDB" id="A0A3Q7XJW6"/>
<evidence type="ECO:0000256" key="2">
    <source>
        <dbReference type="ARBA" id="ARBA00023002"/>
    </source>
</evidence>
<dbReference type="InterPro" id="IPR036457">
    <property type="entry name" value="PPM-type-like_dom_sf"/>
</dbReference>
<accession>A0A3Q7XJW6</accession>
<dbReference type="InterPro" id="IPR015590">
    <property type="entry name" value="Aldehyde_DH_dom"/>
</dbReference>
<dbReference type="InterPro" id="IPR016163">
    <property type="entry name" value="Ald_DH_C"/>
</dbReference>
<dbReference type="Gene3D" id="3.40.309.10">
    <property type="entry name" value="Aldehyde Dehydrogenase, Chain A, domain 2"/>
    <property type="match status" value="1"/>
</dbReference>
<dbReference type="SUPFAM" id="SSF81606">
    <property type="entry name" value="PP2C-like"/>
    <property type="match status" value="1"/>
</dbReference>
<comment type="similarity">
    <text evidence="1">Belongs to the aldehyde dehydrogenase family.</text>
</comment>
<dbReference type="InterPro" id="IPR012394">
    <property type="entry name" value="Aldehyde_DH_NAD(P)"/>
</dbReference>
<sequence>MVSELWNTRPQVATTGTCCLVGVIFQQTLFIANVGDYCVGGVAAIQLSPEHNANLEGVRQELRELHPYDPQIVVLKHGVWRVKGIIQVNKLEESFNVINSRTRPLAAYLFTKDNKFKEQFVKKVSAGGLLINDTSLHLVVYTLPFGGVGDSGMGAYHGKFSFHAFTHRKAVLYRGFTGDSSLRYPPYTDRKQKCMKALVAGDVPGIVCALLGWS</sequence>
<keyword evidence="2" id="KW-0560">Oxidoreductase</keyword>
<feature type="domain" description="Aldehyde dehydrogenase" evidence="3">
    <location>
        <begin position="85"/>
        <end position="171"/>
    </location>
</feature>
<dbReference type="Gene3D" id="3.60.40.10">
    <property type="entry name" value="PPM-type phosphatase domain"/>
    <property type="match status" value="1"/>
</dbReference>
<dbReference type="Proteomes" id="UP000087171">
    <property type="component" value="Unplaced"/>
</dbReference>
<dbReference type="SUPFAM" id="SSF53720">
    <property type="entry name" value="ALDH-like"/>
    <property type="match status" value="1"/>
</dbReference>
<dbReference type="GO" id="GO:0006081">
    <property type="term" value="P:aldehyde metabolic process"/>
    <property type="evidence" value="ECO:0007669"/>
    <property type="project" value="InterPro"/>
</dbReference>
<dbReference type="PANTHER" id="PTHR43570:SF23">
    <property type="entry name" value="ALDEHYDE DEHYDROGENASE"/>
    <property type="match status" value="1"/>
</dbReference>
<dbReference type="PaxDb" id="3827-XP_004515930.1"/>
<dbReference type="STRING" id="3827.A0A3Q7XJW6"/>
<name>A0A3Q7XJW6_CICAR</name>
<evidence type="ECO:0000313" key="7">
    <source>
        <dbReference type="RefSeq" id="XP_027186785.1"/>
    </source>
</evidence>
<dbReference type="KEGG" id="cam:101497514"/>
<organism evidence="4 5">
    <name type="scientific">Cicer arietinum</name>
    <name type="common">Chickpea</name>
    <name type="synonym">Garbanzo</name>
    <dbReference type="NCBI Taxonomy" id="3827"/>
    <lineage>
        <taxon>Eukaryota</taxon>
        <taxon>Viridiplantae</taxon>
        <taxon>Streptophyta</taxon>
        <taxon>Embryophyta</taxon>
        <taxon>Tracheophyta</taxon>
        <taxon>Spermatophyta</taxon>
        <taxon>Magnoliopsida</taxon>
        <taxon>eudicotyledons</taxon>
        <taxon>Gunneridae</taxon>
        <taxon>Pentapetalae</taxon>
        <taxon>rosids</taxon>
        <taxon>fabids</taxon>
        <taxon>Fabales</taxon>
        <taxon>Fabaceae</taxon>
        <taxon>Papilionoideae</taxon>
        <taxon>50 kb inversion clade</taxon>
        <taxon>NPAAA clade</taxon>
        <taxon>Hologalegina</taxon>
        <taxon>IRL clade</taxon>
        <taxon>Cicereae</taxon>
        <taxon>Cicer</taxon>
    </lineage>
</organism>
<evidence type="ECO:0000313" key="5">
    <source>
        <dbReference type="RefSeq" id="XP_027186783.1"/>
    </source>
</evidence>
<dbReference type="GO" id="GO:0004029">
    <property type="term" value="F:aldehyde dehydrogenase (NAD+) activity"/>
    <property type="evidence" value="ECO:0007669"/>
    <property type="project" value="TreeGrafter"/>
</dbReference>
<evidence type="ECO:0000256" key="1">
    <source>
        <dbReference type="ARBA" id="ARBA00009986"/>
    </source>
</evidence>
<evidence type="ECO:0000313" key="6">
    <source>
        <dbReference type="RefSeq" id="XP_027186784.1"/>
    </source>
</evidence>
<gene>
    <name evidence="5 6 7" type="primary">LOC101497514</name>
</gene>
<evidence type="ECO:0000313" key="4">
    <source>
        <dbReference type="Proteomes" id="UP000087171"/>
    </source>
</evidence>
<dbReference type="InterPro" id="IPR016161">
    <property type="entry name" value="Ald_DH/histidinol_DH"/>
</dbReference>
<reference evidence="5 6" key="1">
    <citation type="submission" date="2025-04" db="UniProtKB">
        <authorList>
            <consortium name="RefSeq"/>
        </authorList>
    </citation>
    <scope>IDENTIFICATION</scope>
    <source>
        <tissue evidence="5 6">Etiolated seedlings</tissue>
    </source>
</reference>